<protein>
    <submittedName>
        <fullName evidence="2">XRE family transcriptional regulator</fullName>
    </submittedName>
</protein>
<name>A0A5Q0GRY5_SACSY</name>
<gene>
    <name evidence="2" type="ORF">EKG83_03955</name>
</gene>
<dbReference type="Pfam" id="PF13560">
    <property type="entry name" value="HTH_31"/>
    <property type="match status" value="1"/>
</dbReference>
<organism evidence="2 3">
    <name type="scientific">Saccharothrix syringae</name>
    <name type="common">Nocardiopsis syringae</name>
    <dbReference type="NCBI Taxonomy" id="103733"/>
    <lineage>
        <taxon>Bacteria</taxon>
        <taxon>Bacillati</taxon>
        <taxon>Actinomycetota</taxon>
        <taxon>Actinomycetes</taxon>
        <taxon>Pseudonocardiales</taxon>
        <taxon>Pseudonocardiaceae</taxon>
        <taxon>Saccharothrix</taxon>
    </lineage>
</organism>
<dbReference type="CDD" id="cd00093">
    <property type="entry name" value="HTH_XRE"/>
    <property type="match status" value="1"/>
</dbReference>
<feature type="domain" description="HTH cro/C1-type" evidence="1">
    <location>
        <begin position="22"/>
        <end position="72"/>
    </location>
</feature>
<dbReference type="Proteomes" id="UP000325787">
    <property type="component" value="Chromosome"/>
</dbReference>
<dbReference type="RefSeq" id="WP_033430452.1">
    <property type="nucleotide sequence ID" value="NZ_CP034550.1"/>
</dbReference>
<proteinExistence type="predicted"/>
<dbReference type="Pfam" id="PF19054">
    <property type="entry name" value="DUF5753"/>
    <property type="match status" value="1"/>
</dbReference>
<dbReference type="KEGG" id="ssyi:EKG83_03955"/>
<dbReference type="EMBL" id="CP034550">
    <property type="protein sequence ID" value="QFZ16728.1"/>
    <property type="molecule type" value="Genomic_DNA"/>
</dbReference>
<dbReference type="InterPro" id="IPR043917">
    <property type="entry name" value="DUF5753"/>
</dbReference>
<evidence type="ECO:0000313" key="2">
    <source>
        <dbReference type="EMBL" id="QFZ16728.1"/>
    </source>
</evidence>
<sequence length="291" mass="32050">MAVEWTRRKARLGEFMKQLRDRVEPRLTSAEVGALTRSNRTTINRLENGLTLPNYHFVVALLGLYRASDEERERATRLYEAARGTGHRIRHVEGRPAKYVAFRKEEGIAVRERSLDRVAVPGPLQTGGYAAAVVDGAAEFAPGHPADWREQAVAERRDRRELLAGDRPLHLHALVDEAVLRRVVGGPAVMREQLDHLLREGRTRDNVTIQVVPFAAGAYGGMSGSAVILDADDEPGAVPTVYLEHAAGGEILDAAAQVDVFVRAFERLSREVALSPERSAELIVAACEALR</sequence>
<evidence type="ECO:0000313" key="3">
    <source>
        <dbReference type="Proteomes" id="UP000325787"/>
    </source>
</evidence>
<dbReference type="AlphaFoldDB" id="A0A5Q0GRY5"/>
<dbReference type="OrthoDB" id="4285266at2"/>
<dbReference type="PROSITE" id="PS50943">
    <property type="entry name" value="HTH_CROC1"/>
    <property type="match status" value="1"/>
</dbReference>
<reference evidence="3" key="1">
    <citation type="journal article" date="2021" name="Curr. Microbiol.">
        <title>Complete genome of nocamycin-producing strain Saccharothrix syringae NRRL B-16468 reveals the biosynthetic potential for secondary metabolites.</title>
        <authorList>
            <person name="Mo X."/>
            <person name="Yang S."/>
        </authorList>
    </citation>
    <scope>NUCLEOTIDE SEQUENCE [LARGE SCALE GENOMIC DNA]</scope>
    <source>
        <strain evidence="3">ATCC 51364 / DSM 43886 / JCM 6844 / KCTC 9398 / NBRC 14523 / NRRL B-16468 / INA 2240</strain>
    </source>
</reference>
<keyword evidence="3" id="KW-1185">Reference proteome</keyword>
<accession>A0A5Q0GRY5</accession>
<dbReference type="InterPro" id="IPR001387">
    <property type="entry name" value="Cro/C1-type_HTH"/>
</dbReference>
<evidence type="ECO:0000259" key="1">
    <source>
        <dbReference type="PROSITE" id="PS50943"/>
    </source>
</evidence>